<name>A0AAV7N3R0_PLEWA</name>
<dbReference type="Proteomes" id="UP001066276">
    <property type="component" value="Chromosome 9"/>
</dbReference>
<evidence type="ECO:0000313" key="1">
    <source>
        <dbReference type="EMBL" id="KAJ1110678.1"/>
    </source>
</evidence>
<dbReference type="EMBL" id="JANPWB010000013">
    <property type="protein sequence ID" value="KAJ1110678.1"/>
    <property type="molecule type" value="Genomic_DNA"/>
</dbReference>
<protein>
    <submittedName>
        <fullName evidence="1">Uncharacterized protein</fullName>
    </submittedName>
</protein>
<comment type="caution">
    <text evidence="1">The sequence shown here is derived from an EMBL/GenBank/DDBJ whole genome shotgun (WGS) entry which is preliminary data.</text>
</comment>
<gene>
    <name evidence="1" type="ORF">NDU88_008026</name>
</gene>
<sequence>MALEARRARSAFPDAAPSGSVFSVAWQRVRPAARWGPPTSYTASIWPPGVPRASHFTDLALWAARSQPIFRARTGFRVLPTRALLHSPPPPHPWGVRMFLKDFPGGGGQPLDVAGALAFRFSLSSSDGNSGGRGRHFVFLQPPEEFAFLPRLRGRNLLVNGFPKCWPLTGVDSSGQLSVRGALQGVSEGRAPIAAPELRAKLAASSAAGHAPPSCRLQMAWRSGQGYSVPEDILGRASGLSPFVCFILQRQ</sequence>
<reference evidence="1" key="1">
    <citation type="journal article" date="2022" name="bioRxiv">
        <title>Sequencing and chromosome-scale assembly of the giantPleurodeles waltlgenome.</title>
        <authorList>
            <person name="Brown T."/>
            <person name="Elewa A."/>
            <person name="Iarovenko S."/>
            <person name="Subramanian E."/>
            <person name="Araus A.J."/>
            <person name="Petzold A."/>
            <person name="Susuki M."/>
            <person name="Suzuki K.-i.T."/>
            <person name="Hayashi T."/>
            <person name="Toyoda A."/>
            <person name="Oliveira C."/>
            <person name="Osipova E."/>
            <person name="Leigh N.D."/>
            <person name="Simon A."/>
            <person name="Yun M.H."/>
        </authorList>
    </citation>
    <scope>NUCLEOTIDE SEQUENCE</scope>
    <source>
        <strain evidence="1">20211129_DDA</strain>
        <tissue evidence="1">Liver</tissue>
    </source>
</reference>
<accession>A0AAV7N3R0</accession>
<evidence type="ECO:0000313" key="2">
    <source>
        <dbReference type="Proteomes" id="UP001066276"/>
    </source>
</evidence>
<organism evidence="1 2">
    <name type="scientific">Pleurodeles waltl</name>
    <name type="common">Iberian ribbed newt</name>
    <dbReference type="NCBI Taxonomy" id="8319"/>
    <lineage>
        <taxon>Eukaryota</taxon>
        <taxon>Metazoa</taxon>
        <taxon>Chordata</taxon>
        <taxon>Craniata</taxon>
        <taxon>Vertebrata</taxon>
        <taxon>Euteleostomi</taxon>
        <taxon>Amphibia</taxon>
        <taxon>Batrachia</taxon>
        <taxon>Caudata</taxon>
        <taxon>Salamandroidea</taxon>
        <taxon>Salamandridae</taxon>
        <taxon>Pleurodelinae</taxon>
        <taxon>Pleurodeles</taxon>
    </lineage>
</organism>
<dbReference type="AlphaFoldDB" id="A0AAV7N3R0"/>
<proteinExistence type="predicted"/>
<keyword evidence="2" id="KW-1185">Reference proteome</keyword>